<protein>
    <submittedName>
        <fullName evidence="1">Uncharacterized protein</fullName>
    </submittedName>
</protein>
<reference evidence="1" key="1">
    <citation type="journal article" date="2021" name="Proc. Natl. Acad. Sci. U.S.A.">
        <title>A Catalog of Tens of Thousands of Viruses from Human Metagenomes Reveals Hidden Associations with Chronic Diseases.</title>
        <authorList>
            <person name="Tisza M.J."/>
            <person name="Buck C.B."/>
        </authorList>
    </citation>
    <scope>NUCLEOTIDE SEQUENCE</scope>
    <source>
        <strain evidence="1">Ctu2j3</strain>
    </source>
</reference>
<organism evidence="1">
    <name type="scientific">Myoviridae sp. ctu2j3</name>
    <dbReference type="NCBI Taxonomy" id="2825197"/>
    <lineage>
        <taxon>Viruses</taxon>
        <taxon>Duplodnaviria</taxon>
        <taxon>Heunggongvirae</taxon>
        <taxon>Uroviricota</taxon>
        <taxon>Caudoviricetes</taxon>
    </lineage>
</organism>
<accession>A0A8S5UIU0</accession>
<dbReference type="EMBL" id="BK016090">
    <property type="protein sequence ID" value="DAF94347.1"/>
    <property type="molecule type" value="Genomic_DNA"/>
</dbReference>
<evidence type="ECO:0000313" key="1">
    <source>
        <dbReference type="EMBL" id="DAF94347.1"/>
    </source>
</evidence>
<proteinExistence type="predicted"/>
<sequence>MTENQVQEFILAEVRHILGDDHVAPGTKLLERFDELDLSDFVMGLEDEFSTTFGEEFYNKETCPCATPREFKDYVMENADV</sequence>
<name>A0A8S5UIU0_9CAUD</name>
<dbReference type="SUPFAM" id="SSF47336">
    <property type="entry name" value="ACP-like"/>
    <property type="match status" value="1"/>
</dbReference>
<dbReference type="InterPro" id="IPR036736">
    <property type="entry name" value="ACP-like_sf"/>
</dbReference>
<dbReference type="EMBL" id="BK016090">
    <property type="protein sequence ID" value="DAF94388.1"/>
    <property type="molecule type" value="Genomic_DNA"/>
</dbReference>